<feature type="non-terminal residue" evidence="1">
    <location>
        <position position="82"/>
    </location>
</feature>
<dbReference type="EMBL" id="BKCJ011260687">
    <property type="protein sequence ID" value="GFD11683.1"/>
    <property type="molecule type" value="Genomic_DNA"/>
</dbReference>
<evidence type="ECO:0000313" key="1">
    <source>
        <dbReference type="EMBL" id="GFD11683.1"/>
    </source>
</evidence>
<protein>
    <submittedName>
        <fullName evidence="1">Uncharacterized protein</fullName>
    </submittedName>
</protein>
<organism evidence="1">
    <name type="scientific">Tanacetum cinerariifolium</name>
    <name type="common">Dalmatian daisy</name>
    <name type="synonym">Chrysanthemum cinerariifolium</name>
    <dbReference type="NCBI Taxonomy" id="118510"/>
    <lineage>
        <taxon>Eukaryota</taxon>
        <taxon>Viridiplantae</taxon>
        <taxon>Streptophyta</taxon>
        <taxon>Embryophyta</taxon>
        <taxon>Tracheophyta</taxon>
        <taxon>Spermatophyta</taxon>
        <taxon>Magnoliopsida</taxon>
        <taxon>eudicotyledons</taxon>
        <taxon>Gunneridae</taxon>
        <taxon>Pentapetalae</taxon>
        <taxon>asterids</taxon>
        <taxon>campanulids</taxon>
        <taxon>Asterales</taxon>
        <taxon>Asteraceae</taxon>
        <taxon>Asteroideae</taxon>
        <taxon>Anthemideae</taxon>
        <taxon>Anthemidinae</taxon>
        <taxon>Tanacetum</taxon>
    </lineage>
</organism>
<name>A0A699TPE1_TANCI</name>
<reference evidence="1" key="1">
    <citation type="journal article" date="2019" name="Sci. Rep.">
        <title>Draft genome of Tanacetum cinerariifolium, the natural source of mosquito coil.</title>
        <authorList>
            <person name="Yamashiro T."/>
            <person name="Shiraishi A."/>
            <person name="Satake H."/>
            <person name="Nakayama K."/>
        </authorList>
    </citation>
    <scope>NUCLEOTIDE SEQUENCE</scope>
</reference>
<proteinExistence type="predicted"/>
<comment type="caution">
    <text evidence="1">The sequence shown here is derived from an EMBL/GenBank/DDBJ whole genome shotgun (WGS) entry which is preliminary data.</text>
</comment>
<dbReference type="AlphaFoldDB" id="A0A699TPE1"/>
<accession>A0A699TPE1</accession>
<sequence>MIQDEGAIEGTYETLGDLVQRFHNHTVEIPTHRVQVIESIQRDPRHKIIATCYQSVVLSERISEMERDNTRLGGILDVVSQR</sequence>
<gene>
    <name evidence="1" type="ORF">Tci_883652</name>
</gene>